<keyword evidence="1" id="KW-1133">Transmembrane helix</keyword>
<protein>
    <recommendedName>
        <fullName evidence="4">Type II secretion system protein GspG C-terminal domain-containing protein</fullName>
    </recommendedName>
</protein>
<dbReference type="SUPFAM" id="SSF54523">
    <property type="entry name" value="Pili subunits"/>
    <property type="match status" value="1"/>
</dbReference>
<gene>
    <name evidence="2" type="ORF">A2975_03990</name>
</gene>
<keyword evidence="1" id="KW-0472">Membrane</keyword>
<sequence>MSILKRPLAQRASGPWGVRNLKRIKGFTLVELLVVIGILGILLAIVLVALNPARQFSQANNTARRNDVNALLNAIHQFAADNRGTLPAGIPVDPDPAASISDTGVDICADISPTYIALLPTDPGLETDPIADCTVAYDTGYTVVQDASGRVTVAAPSAELSESISVTR</sequence>
<dbReference type="EMBL" id="MGHL01000006">
    <property type="protein sequence ID" value="OGM70206.1"/>
    <property type="molecule type" value="Genomic_DNA"/>
</dbReference>
<dbReference type="NCBIfam" id="TIGR02532">
    <property type="entry name" value="IV_pilin_GFxxxE"/>
    <property type="match status" value="1"/>
</dbReference>
<dbReference type="STRING" id="1802525.A2975_03990"/>
<comment type="caution">
    <text evidence="2">The sequence shown here is derived from an EMBL/GenBank/DDBJ whole genome shotgun (WGS) entry which is preliminary data.</text>
</comment>
<dbReference type="PROSITE" id="PS00409">
    <property type="entry name" value="PROKAR_NTER_METHYL"/>
    <property type="match status" value="1"/>
</dbReference>
<feature type="transmembrane region" description="Helical" evidence="1">
    <location>
        <begin position="29"/>
        <end position="50"/>
    </location>
</feature>
<evidence type="ECO:0008006" key="4">
    <source>
        <dbReference type="Google" id="ProtNLM"/>
    </source>
</evidence>
<name>A0A1F8C1J5_9BACT</name>
<dbReference type="InterPro" id="IPR045584">
    <property type="entry name" value="Pilin-like"/>
</dbReference>
<proteinExistence type="predicted"/>
<evidence type="ECO:0000313" key="2">
    <source>
        <dbReference type="EMBL" id="OGM70206.1"/>
    </source>
</evidence>
<organism evidence="2 3">
    <name type="scientific">Candidatus Woesebacteria bacterium RIFCSPLOWO2_01_FULL_44_14</name>
    <dbReference type="NCBI Taxonomy" id="1802525"/>
    <lineage>
        <taxon>Bacteria</taxon>
        <taxon>Candidatus Woeseibacteriota</taxon>
    </lineage>
</organism>
<dbReference type="PANTHER" id="PTHR30093">
    <property type="entry name" value="GENERAL SECRETION PATHWAY PROTEIN G"/>
    <property type="match status" value="1"/>
</dbReference>
<dbReference type="InterPro" id="IPR012902">
    <property type="entry name" value="N_methyl_site"/>
</dbReference>
<evidence type="ECO:0000313" key="3">
    <source>
        <dbReference type="Proteomes" id="UP000178429"/>
    </source>
</evidence>
<dbReference type="Gene3D" id="3.30.700.10">
    <property type="entry name" value="Glycoprotein, Type 4 Pilin"/>
    <property type="match status" value="1"/>
</dbReference>
<dbReference type="Pfam" id="PF07963">
    <property type="entry name" value="N_methyl"/>
    <property type="match status" value="1"/>
</dbReference>
<evidence type="ECO:0000256" key="1">
    <source>
        <dbReference type="SAM" id="Phobius"/>
    </source>
</evidence>
<keyword evidence="1" id="KW-0812">Transmembrane</keyword>
<accession>A0A1F8C1J5</accession>
<reference evidence="2 3" key="1">
    <citation type="journal article" date="2016" name="Nat. Commun.">
        <title>Thousands of microbial genomes shed light on interconnected biogeochemical processes in an aquifer system.</title>
        <authorList>
            <person name="Anantharaman K."/>
            <person name="Brown C.T."/>
            <person name="Hug L.A."/>
            <person name="Sharon I."/>
            <person name="Castelle C.J."/>
            <person name="Probst A.J."/>
            <person name="Thomas B.C."/>
            <person name="Singh A."/>
            <person name="Wilkins M.J."/>
            <person name="Karaoz U."/>
            <person name="Brodie E.L."/>
            <person name="Williams K.H."/>
            <person name="Hubbard S.S."/>
            <person name="Banfield J.F."/>
        </authorList>
    </citation>
    <scope>NUCLEOTIDE SEQUENCE [LARGE SCALE GENOMIC DNA]</scope>
</reference>
<dbReference type="AlphaFoldDB" id="A0A1F8C1J5"/>
<dbReference type="Proteomes" id="UP000178429">
    <property type="component" value="Unassembled WGS sequence"/>
</dbReference>